<name>A0A5C6F2I0_9BACT</name>
<organism evidence="2 3">
    <name type="scientific">Rubripirellula reticaptiva</name>
    <dbReference type="NCBI Taxonomy" id="2528013"/>
    <lineage>
        <taxon>Bacteria</taxon>
        <taxon>Pseudomonadati</taxon>
        <taxon>Planctomycetota</taxon>
        <taxon>Planctomycetia</taxon>
        <taxon>Pirellulales</taxon>
        <taxon>Pirellulaceae</taxon>
        <taxon>Rubripirellula</taxon>
    </lineage>
</organism>
<dbReference type="EMBL" id="SJPX01000002">
    <property type="protein sequence ID" value="TWU55325.1"/>
    <property type="molecule type" value="Genomic_DNA"/>
</dbReference>
<evidence type="ECO:0000313" key="2">
    <source>
        <dbReference type="EMBL" id="TWU55325.1"/>
    </source>
</evidence>
<gene>
    <name evidence="2" type="ORF">Poly59_16220</name>
</gene>
<dbReference type="AlphaFoldDB" id="A0A5C6F2I0"/>
<sequence precursor="true">MKIAPTSPPPNRTLRFALTGMIGWAGLVAAMPSGAAAQDPFGVFDDQITDASVTNSPNYYFESPLESPTELASDSLGETLTPDFANEEDVAEVVIGDSLDQSVPTEPETLPLFPTGLLKSRWAMSDPGYAQKYARGAKKTNFPKKIKQAADARFVNDFSGRYFSGGLTSMSNTPSPMGSLEIGYTGYHTSYLTNRMGFILAANDQDYYIGGETGLRLQTPTRLAPFVGAGLFLGVSSTHENAEHDNIDNDDNGSVDEDGETEFRFDGALAAVYPECGVHFWWSPRIRLSGFGRYMITTEGRNADTWYFGATIAVLSR</sequence>
<reference evidence="2 3" key="1">
    <citation type="submission" date="2019-02" db="EMBL/GenBank/DDBJ databases">
        <title>Deep-cultivation of Planctomycetes and their phenomic and genomic characterization uncovers novel biology.</title>
        <authorList>
            <person name="Wiegand S."/>
            <person name="Jogler M."/>
            <person name="Boedeker C."/>
            <person name="Pinto D."/>
            <person name="Vollmers J."/>
            <person name="Rivas-Marin E."/>
            <person name="Kohn T."/>
            <person name="Peeters S.H."/>
            <person name="Heuer A."/>
            <person name="Rast P."/>
            <person name="Oberbeckmann S."/>
            <person name="Bunk B."/>
            <person name="Jeske O."/>
            <person name="Meyerdierks A."/>
            <person name="Storesund J.E."/>
            <person name="Kallscheuer N."/>
            <person name="Luecker S."/>
            <person name="Lage O.M."/>
            <person name="Pohl T."/>
            <person name="Merkel B.J."/>
            <person name="Hornburger P."/>
            <person name="Mueller R.-W."/>
            <person name="Bruemmer F."/>
            <person name="Labrenz M."/>
            <person name="Spormann A.M."/>
            <person name="Op Den Camp H."/>
            <person name="Overmann J."/>
            <person name="Amann R."/>
            <person name="Jetten M.S.M."/>
            <person name="Mascher T."/>
            <person name="Medema M.H."/>
            <person name="Devos D.P."/>
            <person name="Kaster A.-K."/>
            <person name="Ovreas L."/>
            <person name="Rohde M."/>
            <person name="Galperin M.Y."/>
            <person name="Jogler C."/>
        </authorList>
    </citation>
    <scope>NUCLEOTIDE SEQUENCE [LARGE SCALE GENOMIC DNA]</scope>
    <source>
        <strain evidence="2 3">Poly59</strain>
    </source>
</reference>
<feature type="signal peptide" evidence="1">
    <location>
        <begin position="1"/>
        <end position="37"/>
    </location>
</feature>
<keyword evidence="1" id="KW-0732">Signal</keyword>
<accession>A0A5C6F2I0</accession>
<evidence type="ECO:0000256" key="1">
    <source>
        <dbReference type="SAM" id="SignalP"/>
    </source>
</evidence>
<evidence type="ECO:0008006" key="4">
    <source>
        <dbReference type="Google" id="ProtNLM"/>
    </source>
</evidence>
<proteinExistence type="predicted"/>
<keyword evidence="3" id="KW-1185">Reference proteome</keyword>
<dbReference type="Proteomes" id="UP000317977">
    <property type="component" value="Unassembled WGS sequence"/>
</dbReference>
<evidence type="ECO:0000313" key="3">
    <source>
        <dbReference type="Proteomes" id="UP000317977"/>
    </source>
</evidence>
<dbReference type="RefSeq" id="WP_246151476.1">
    <property type="nucleotide sequence ID" value="NZ_SJPX01000002.1"/>
</dbReference>
<comment type="caution">
    <text evidence="2">The sequence shown here is derived from an EMBL/GenBank/DDBJ whole genome shotgun (WGS) entry which is preliminary data.</text>
</comment>
<feature type="chain" id="PRO_5022720071" description="Outer membrane protein beta-barrel domain-containing protein" evidence="1">
    <location>
        <begin position="38"/>
        <end position="317"/>
    </location>
</feature>
<protein>
    <recommendedName>
        <fullName evidence="4">Outer membrane protein beta-barrel domain-containing protein</fullName>
    </recommendedName>
</protein>